<evidence type="ECO:0000256" key="2">
    <source>
        <dbReference type="ARBA" id="ARBA00022963"/>
    </source>
</evidence>
<dbReference type="EMBL" id="BAAACI010000001">
    <property type="protein sequence ID" value="GAA0766470.1"/>
    <property type="molecule type" value="Genomic_DNA"/>
</dbReference>
<dbReference type="RefSeq" id="WP_343823182.1">
    <property type="nucleotide sequence ID" value="NZ_BAAACI010000001.1"/>
</dbReference>
<dbReference type="InterPro" id="IPR050301">
    <property type="entry name" value="NTE"/>
</dbReference>
<dbReference type="SUPFAM" id="SSF52151">
    <property type="entry name" value="FabD/lysophospholipase-like"/>
    <property type="match status" value="1"/>
</dbReference>
<organism evidence="6 7">
    <name type="scientific">Clostridium subterminale</name>
    <dbReference type="NCBI Taxonomy" id="1550"/>
    <lineage>
        <taxon>Bacteria</taxon>
        <taxon>Bacillati</taxon>
        <taxon>Bacillota</taxon>
        <taxon>Clostridia</taxon>
        <taxon>Eubacteriales</taxon>
        <taxon>Clostridiaceae</taxon>
        <taxon>Clostridium</taxon>
    </lineage>
</organism>
<protein>
    <submittedName>
        <fullName evidence="6">Patatin-like phospholipase family protein</fullName>
    </submittedName>
</protein>
<reference evidence="6 7" key="1">
    <citation type="journal article" date="2019" name="Int. J. Syst. Evol. Microbiol.">
        <title>The Global Catalogue of Microorganisms (GCM) 10K type strain sequencing project: providing services to taxonomists for standard genome sequencing and annotation.</title>
        <authorList>
            <consortium name="The Broad Institute Genomics Platform"/>
            <consortium name="The Broad Institute Genome Sequencing Center for Infectious Disease"/>
            <person name="Wu L."/>
            <person name="Ma J."/>
        </authorList>
    </citation>
    <scope>NUCLEOTIDE SEQUENCE [LARGE SCALE GENOMIC DNA]</scope>
    <source>
        <strain evidence="6 7">JCM 1417</strain>
    </source>
</reference>
<feature type="short sequence motif" description="DGA/G" evidence="4">
    <location>
        <begin position="174"/>
        <end position="176"/>
    </location>
</feature>
<feature type="short sequence motif" description="GXSXG" evidence="4">
    <location>
        <begin position="37"/>
        <end position="41"/>
    </location>
</feature>
<feature type="active site" description="Nucleophile" evidence="4">
    <location>
        <position position="39"/>
    </location>
</feature>
<dbReference type="Pfam" id="PF01734">
    <property type="entry name" value="Patatin"/>
    <property type="match status" value="1"/>
</dbReference>
<feature type="short sequence motif" description="GXGXXG" evidence="4">
    <location>
        <begin position="10"/>
        <end position="15"/>
    </location>
</feature>
<dbReference type="InterPro" id="IPR016035">
    <property type="entry name" value="Acyl_Trfase/lysoPLipase"/>
</dbReference>
<name>A0ABN1KGY1_CLOSU</name>
<dbReference type="Proteomes" id="UP001501047">
    <property type="component" value="Unassembled WGS sequence"/>
</dbReference>
<comment type="caution">
    <text evidence="6">The sequence shown here is derived from an EMBL/GenBank/DDBJ whole genome shotgun (WGS) entry which is preliminary data.</text>
</comment>
<evidence type="ECO:0000256" key="3">
    <source>
        <dbReference type="ARBA" id="ARBA00023098"/>
    </source>
</evidence>
<feature type="domain" description="PNPLA" evidence="5">
    <location>
        <begin position="6"/>
        <end position="187"/>
    </location>
</feature>
<feature type="active site" description="Proton acceptor" evidence="4">
    <location>
        <position position="174"/>
    </location>
</feature>
<accession>A0ABN1KGY1</accession>
<dbReference type="CDD" id="cd07209">
    <property type="entry name" value="Pat_hypo_Ecoli_Z1214_like"/>
    <property type="match status" value="1"/>
</dbReference>
<proteinExistence type="predicted"/>
<evidence type="ECO:0000313" key="7">
    <source>
        <dbReference type="Proteomes" id="UP001501047"/>
    </source>
</evidence>
<dbReference type="PROSITE" id="PS51635">
    <property type="entry name" value="PNPLA"/>
    <property type="match status" value="1"/>
</dbReference>
<dbReference type="Gene3D" id="3.40.1090.10">
    <property type="entry name" value="Cytosolic phospholipase A2 catalytic domain"/>
    <property type="match status" value="2"/>
</dbReference>
<dbReference type="PANTHER" id="PTHR14226:SF29">
    <property type="entry name" value="NEUROPATHY TARGET ESTERASE SWS"/>
    <property type="match status" value="1"/>
</dbReference>
<dbReference type="PANTHER" id="PTHR14226">
    <property type="entry name" value="NEUROPATHY TARGET ESTERASE/SWISS CHEESE D.MELANOGASTER"/>
    <property type="match status" value="1"/>
</dbReference>
<evidence type="ECO:0000256" key="4">
    <source>
        <dbReference type="PROSITE-ProRule" id="PRU01161"/>
    </source>
</evidence>
<sequence length="413" mass="46583">MNSYGLVLGGGGSKGAYEVGVWKALIELNIDISVVVGTSIGAINSAFICSNNYKNLEELWLSIDFSTCFYVDDNFSVDENLSSKNIPKLIKNVISNRGLDNTPLKSLLQSYLNEDIIRNSSIDFGIVTLSMFPLKPIEIFKTDIPYGKIIDYIMASCSLPGLKHMVIDGVTFFDGGMYNNVPTSMLLNSSCSTIIQVDIDGPGFKRKFNNKNNIPIIEIKCSESLGPIINFDGPRIKRNIKLGYLDTLKAFNHLIGQNYYFFKDEVSKGLLKDIDDTELNIIMNSVDFNNSIYDHLKLLRAIKRIKNFSGIISRNHINIIMAMEIAAEVIEIERCAIYSYDELLNKILEKVILLRQDIDNKEISLKDHFILSNCDILNISKSTIAFRNTLALTFPKKFIAHMFLCLINYRINS</sequence>
<keyword evidence="1 4" id="KW-0378">Hydrolase</keyword>
<evidence type="ECO:0000259" key="5">
    <source>
        <dbReference type="PROSITE" id="PS51635"/>
    </source>
</evidence>
<dbReference type="InterPro" id="IPR002641">
    <property type="entry name" value="PNPLA_dom"/>
</dbReference>
<keyword evidence="2 4" id="KW-0442">Lipid degradation</keyword>
<evidence type="ECO:0000313" key="6">
    <source>
        <dbReference type="EMBL" id="GAA0766470.1"/>
    </source>
</evidence>
<gene>
    <name evidence="6" type="ORF">GCM10008908_04200</name>
</gene>
<keyword evidence="3 4" id="KW-0443">Lipid metabolism</keyword>
<keyword evidence="7" id="KW-1185">Reference proteome</keyword>
<evidence type="ECO:0000256" key="1">
    <source>
        <dbReference type="ARBA" id="ARBA00022801"/>
    </source>
</evidence>